<protein>
    <submittedName>
        <fullName evidence="6">(2Fe-2S)-binding protein</fullName>
    </submittedName>
</protein>
<keyword evidence="2" id="KW-0479">Metal-binding</keyword>
<dbReference type="OMA" id="HPMQQAW"/>
<organism evidence="6 7">
    <name type="scientific">Delftia acidovorans</name>
    <name type="common">Pseudomonas acidovorans</name>
    <name type="synonym">Comamonas acidovorans</name>
    <dbReference type="NCBI Taxonomy" id="80866"/>
    <lineage>
        <taxon>Bacteria</taxon>
        <taxon>Pseudomonadati</taxon>
        <taxon>Pseudomonadota</taxon>
        <taxon>Betaproteobacteria</taxon>
        <taxon>Burkholderiales</taxon>
        <taxon>Comamonadaceae</taxon>
        <taxon>Delftia</taxon>
    </lineage>
</organism>
<dbReference type="GO" id="GO:0016491">
    <property type="term" value="F:oxidoreductase activity"/>
    <property type="evidence" value="ECO:0007669"/>
    <property type="project" value="UniProtKB-KW"/>
</dbReference>
<dbReference type="InterPro" id="IPR036884">
    <property type="entry name" value="2Fe-2S-bd_dom_sf"/>
</dbReference>
<dbReference type="Gene3D" id="1.10.150.120">
    <property type="entry name" value="[2Fe-2S]-binding domain"/>
    <property type="match status" value="1"/>
</dbReference>
<dbReference type="PANTHER" id="PTHR44379">
    <property type="entry name" value="OXIDOREDUCTASE WITH IRON-SULFUR SUBUNIT"/>
    <property type="match status" value="1"/>
</dbReference>
<reference evidence="6 7" key="1">
    <citation type="submission" date="2020-12" db="EMBL/GenBank/DDBJ databases">
        <title>FDA dAtabase for Regulatory Grade micrObial Sequences (FDA-ARGOS): Supporting development and validation of Infectious Disease Dx tests.</title>
        <authorList>
            <person name="Sproer C."/>
            <person name="Gronow S."/>
            <person name="Severitt S."/>
            <person name="Schroder I."/>
            <person name="Tallon L."/>
            <person name="Sadzewicz L."/>
            <person name="Zhao X."/>
            <person name="Boylan J."/>
            <person name="Ott S."/>
            <person name="Bowen H."/>
            <person name="Vavikolanu K."/>
            <person name="Mehta A."/>
            <person name="Aluvathingal J."/>
            <person name="Nadendla S."/>
            <person name="Lowell S."/>
            <person name="Myers T."/>
            <person name="Yan Y."/>
            <person name="Sichtig H."/>
        </authorList>
    </citation>
    <scope>NUCLEOTIDE SEQUENCE [LARGE SCALE GENOMIC DNA]</scope>
    <source>
        <strain evidence="6 7">FDAARGOS_909</strain>
    </source>
</reference>
<dbReference type="GO" id="GO:0051537">
    <property type="term" value="F:2 iron, 2 sulfur cluster binding"/>
    <property type="evidence" value="ECO:0007669"/>
    <property type="project" value="UniProtKB-KW"/>
</dbReference>
<dbReference type="SUPFAM" id="SSF54292">
    <property type="entry name" value="2Fe-2S ferredoxin-like"/>
    <property type="match status" value="1"/>
</dbReference>
<dbReference type="CDD" id="cd00207">
    <property type="entry name" value="fer2"/>
    <property type="match status" value="1"/>
</dbReference>
<gene>
    <name evidence="6" type="ORF">I6G66_13665</name>
</gene>
<evidence type="ECO:0000313" key="6">
    <source>
        <dbReference type="EMBL" id="QPS10971.1"/>
    </source>
</evidence>
<evidence type="ECO:0000256" key="2">
    <source>
        <dbReference type="ARBA" id="ARBA00022723"/>
    </source>
</evidence>
<dbReference type="PROSITE" id="PS00197">
    <property type="entry name" value="2FE2S_FER_1"/>
    <property type="match status" value="1"/>
</dbReference>
<keyword evidence="1" id="KW-0001">2Fe-2S</keyword>
<name>A0A080NHV3_DELAC</name>
<proteinExistence type="predicted"/>
<dbReference type="SUPFAM" id="SSF47741">
    <property type="entry name" value="CO dehydrogenase ISP C-domain like"/>
    <property type="match status" value="1"/>
</dbReference>
<dbReference type="GeneID" id="24117637"/>
<evidence type="ECO:0000256" key="1">
    <source>
        <dbReference type="ARBA" id="ARBA00022714"/>
    </source>
</evidence>
<dbReference type="Pfam" id="PF00111">
    <property type="entry name" value="Fer2"/>
    <property type="match status" value="1"/>
</dbReference>
<sequence>MGTPVHPSSTPSPIRLQVNARACEVPAAPGTALLHVLRNDLELNGPKYGCGLGECGACTVLIDGVAARSCVIPVRAAVGREVTTLEGLGSRQCPGPTQQAFIDCQAAQCGYCLNGMIMTVEALLRRNPNPTEQELRNELHHNLCRCGTHVEIMQAALRAVQLRAQRAALQAPSGFPSSSAGEVQP</sequence>
<dbReference type="InterPro" id="IPR001041">
    <property type="entry name" value="2Fe-2S_ferredoxin-type"/>
</dbReference>
<evidence type="ECO:0000256" key="5">
    <source>
        <dbReference type="ARBA" id="ARBA00023014"/>
    </source>
</evidence>
<dbReference type="AlphaFoldDB" id="A0A080NHV3"/>
<keyword evidence="4" id="KW-0408">Iron</keyword>
<keyword evidence="3" id="KW-0560">Oxidoreductase</keyword>
<dbReference type="InterPro" id="IPR006058">
    <property type="entry name" value="2Fe2S_fd_BS"/>
</dbReference>
<evidence type="ECO:0000313" key="7">
    <source>
        <dbReference type="Proteomes" id="UP000594778"/>
    </source>
</evidence>
<dbReference type="EMBL" id="CP065668">
    <property type="protein sequence ID" value="QPS10971.1"/>
    <property type="molecule type" value="Genomic_DNA"/>
</dbReference>
<dbReference type="PANTHER" id="PTHR44379:SF6">
    <property type="entry name" value="BLR6046 PROTEIN"/>
    <property type="match status" value="1"/>
</dbReference>
<dbReference type="Proteomes" id="UP000594778">
    <property type="component" value="Chromosome"/>
</dbReference>
<dbReference type="InterPro" id="IPR002888">
    <property type="entry name" value="2Fe-2S-bd"/>
</dbReference>
<evidence type="ECO:0000256" key="3">
    <source>
        <dbReference type="ARBA" id="ARBA00023002"/>
    </source>
</evidence>
<dbReference type="InterPro" id="IPR051452">
    <property type="entry name" value="Diverse_Oxidoreductases"/>
</dbReference>
<dbReference type="RefSeq" id="WP_012203779.1">
    <property type="nucleotide sequence ID" value="NZ_CAGKLB010000013.1"/>
</dbReference>
<dbReference type="InterPro" id="IPR012675">
    <property type="entry name" value="Beta-grasp_dom_sf"/>
</dbReference>
<dbReference type="Pfam" id="PF01799">
    <property type="entry name" value="Fer2_2"/>
    <property type="match status" value="1"/>
</dbReference>
<evidence type="ECO:0000256" key="4">
    <source>
        <dbReference type="ARBA" id="ARBA00023004"/>
    </source>
</evidence>
<dbReference type="InterPro" id="IPR036010">
    <property type="entry name" value="2Fe-2S_ferredoxin-like_sf"/>
</dbReference>
<accession>A0A080NHV3</accession>
<dbReference type="PROSITE" id="PS51085">
    <property type="entry name" value="2FE2S_FER_2"/>
    <property type="match status" value="1"/>
</dbReference>
<dbReference type="GO" id="GO:0046872">
    <property type="term" value="F:metal ion binding"/>
    <property type="evidence" value="ECO:0007669"/>
    <property type="project" value="UniProtKB-KW"/>
</dbReference>
<keyword evidence="5" id="KW-0411">Iron-sulfur</keyword>
<dbReference type="Gene3D" id="3.10.20.30">
    <property type="match status" value="1"/>
</dbReference>